<evidence type="ECO:0000256" key="2">
    <source>
        <dbReference type="ARBA" id="ARBA00022553"/>
    </source>
</evidence>
<dbReference type="Proteomes" id="UP000261380">
    <property type="component" value="Unplaced"/>
</dbReference>
<dbReference type="Pfam" id="PF05556">
    <property type="entry name" value="Calsarcin"/>
    <property type="match status" value="1"/>
</dbReference>
<organism evidence="3 4">
    <name type="scientific">Xiphophorus couchianus</name>
    <name type="common">Monterrey platyfish</name>
    <dbReference type="NCBI Taxonomy" id="32473"/>
    <lineage>
        <taxon>Eukaryota</taxon>
        <taxon>Metazoa</taxon>
        <taxon>Chordata</taxon>
        <taxon>Craniata</taxon>
        <taxon>Vertebrata</taxon>
        <taxon>Euteleostomi</taxon>
        <taxon>Actinopterygii</taxon>
        <taxon>Neopterygii</taxon>
        <taxon>Teleostei</taxon>
        <taxon>Neoteleostei</taxon>
        <taxon>Acanthomorphata</taxon>
        <taxon>Ovalentaria</taxon>
        <taxon>Atherinomorphae</taxon>
        <taxon>Cyprinodontiformes</taxon>
        <taxon>Poeciliidae</taxon>
        <taxon>Poeciliinae</taxon>
        <taxon>Xiphophorus</taxon>
    </lineage>
</organism>
<comment type="similarity">
    <text evidence="1">Belongs to the myozenin family.</text>
</comment>
<dbReference type="Ensembl" id="ENSXCOT00000004284.1">
    <property type="protein sequence ID" value="ENSXCOP00000004237.1"/>
    <property type="gene ID" value="ENSXCOG00000003328.1"/>
</dbReference>
<dbReference type="PANTHER" id="PTHR15941">
    <property type="entry name" value="MYOZENIN"/>
    <property type="match status" value="1"/>
</dbReference>
<dbReference type="AlphaFoldDB" id="A0A3B5L0B2"/>
<reference evidence="3" key="2">
    <citation type="submission" date="2025-09" db="UniProtKB">
        <authorList>
            <consortium name="Ensembl"/>
        </authorList>
    </citation>
    <scope>IDENTIFICATION</scope>
</reference>
<evidence type="ECO:0000313" key="3">
    <source>
        <dbReference type="Ensembl" id="ENSXCOP00000004237.1"/>
    </source>
</evidence>
<evidence type="ECO:0000256" key="1">
    <source>
        <dbReference type="ARBA" id="ARBA00009126"/>
    </source>
</evidence>
<dbReference type="InterPro" id="IPR008438">
    <property type="entry name" value="MYOZ"/>
</dbReference>
<evidence type="ECO:0000313" key="4">
    <source>
        <dbReference type="Proteomes" id="UP000261380"/>
    </source>
</evidence>
<keyword evidence="2" id="KW-0597">Phosphoprotein</keyword>
<dbReference type="GO" id="GO:0003779">
    <property type="term" value="F:actin binding"/>
    <property type="evidence" value="ECO:0007669"/>
    <property type="project" value="TreeGrafter"/>
</dbReference>
<sequence>MYAFHSQNESVNHLLLCSLLTGLNLGKKISVPKDVMMEELNLSSNRGSRMFQERQRRAEKFTLENVANGPYNPNVRNRKEQTHCKMLKYSFFPESLSKKGNPNVLAPGYSGPLKEIPHEKFNTTVIPKSYCSPWREALGGSEELQPANYRCFNRTPMPFGGTMASKRVIPVIGFEAVEPQKLPGVALDRMCRRPNFNRAPRGWGIDYSPESNEL</sequence>
<dbReference type="GO" id="GO:0051373">
    <property type="term" value="F:FATZ binding"/>
    <property type="evidence" value="ECO:0007669"/>
    <property type="project" value="TreeGrafter"/>
</dbReference>
<dbReference type="PANTHER" id="PTHR15941:SF16">
    <property type="entry name" value="MYOZENIN 3A-RELATED"/>
    <property type="match status" value="1"/>
</dbReference>
<dbReference type="GeneTree" id="ENSGT00950000183027"/>
<keyword evidence="4" id="KW-1185">Reference proteome</keyword>
<dbReference type="GO" id="GO:0015629">
    <property type="term" value="C:actin cytoskeleton"/>
    <property type="evidence" value="ECO:0007669"/>
    <property type="project" value="TreeGrafter"/>
</dbReference>
<accession>A0A3B5L0B2</accession>
<dbReference type="STRING" id="32473.ENSXCOP00000004237"/>
<reference evidence="3" key="1">
    <citation type="submission" date="2025-08" db="UniProtKB">
        <authorList>
            <consortium name="Ensembl"/>
        </authorList>
    </citation>
    <scope>IDENTIFICATION</scope>
</reference>
<name>A0A3B5L0B2_9TELE</name>
<dbReference type="GO" id="GO:0031433">
    <property type="term" value="F:telethonin binding"/>
    <property type="evidence" value="ECO:0007669"/>
    <property type="project" value="TreeGrafter"/>
</dbReference>
<protein>
    <submittedName>
        <fullName evidence="3">Myozenin 3a</fullName>
    </submittedName>
</protein>
<dbReference type="GO" id="GO:0030018">
    <property type="term" value="C:Z disc"/>
    <property type="evidence" value="ECO:0007669"/>
    <property type="project" value="InterPro"/>
</dbReference>
<proteinExistence type="inferred from homology"/>